<protein>
    <submittedName>
        <fullName evidence="2">Uncharacterized protein</fullName>
    </submittedName>
</protein>
<dbReference type="RefSeq" id="XP_052905264.1">
    <property type="nucleotide sequence ID" value="XM_053048504.1"/>
</dbReference>
<organism evidence="2 3">
    <name type="scientific">Nematocida ausubeli (strain ATCC PRA-371 / ERTm2)</name>
    <name type="common">Nematode killer fungus</name>
    <dbReference type="NCBI Taxonomy" id="1913371"/>
    <lineage>
        <taxon>Eukaryota</taxon>
        <taxon>Fungi</taxon>
        <taxon>Fungi incertae sedis</taxon>
        <taxon>Microsporidia</taxon>
        <taxon>Nematocida</taxon>
    </lineage>
</organism>
<feature type="transmembrane region" description="Helical" evidence="1">
    <location>
        <begin position="120"/>
        <end position="138"/>
    </location>
</feature>
<sequence>MTPFEVFTAARRTNTNRILKLRYRSSPVLLAIPLSAIACLIIKSLFTDPSVAAAYLAILYVAYIIFIRASNVIGEYDTGNACVIAIYFTLSKWSLLGFVALHVYSPYSLIFIINMVVPDYAYIHAMILLFAGYLSLFLTDAQPYTNIAMLYPVVLFVLSLLHFLLLFQEVSFKRSKKILDLLITACNLFFMLYFISYWGMYLYTHVSNKDITIAMH</sequence>
<feature type="transmembrane region" description="Helical" evidence="1">
    <location>
        <begin position="144"/>
        <end position="167"/>
    </location>
</feature>
<proteinExistence type="predicted"/>
<dbReference type="EMBL" id="AKIJ01000002">
    <property type="protein sequence ID" value="KFG26709.1"/>
    <property type="molecule type" value="Genomic_DNA"/>
</dbReference>
<feature type="transmembrane region" description="Helical" evidence="1">
    <location>
        <begin position="53"/>
        <end position="73"/>
    </location>
</feature>
<evidence type="ECO:0000313" key="3">
    <source>
        <dbReference type="Proteomes" id="UP000054524"/>
    </source>
</evidence>
<keyword evidence="3" id="KW-1185">Reference proteome</keyword>
<keyword evidence="1" id="KW-1133">Transmembrane helix</keyword>
<dbReference type="GeneID" id="77675836"/>
<keyword evidence="1" id="KW-0472">Membrane</keyword>
<feature type="transmembrane region" description="Helical" evidence="1">
    <location>
        <begin position="28"/>
        <end position="46"/>
    </location>
</feature>
<feature type="transmembrane region" description="Helical" evidence="1">
    <location>
        <begin position="179"/>
        <end position="200"/>
    </location>
</feature>
<comment type="caution">
    <text evidence="2">The sequence shown here is derived from an EMBL/GenBank/DDBJ whole genome shotgun (WGS) entry which is preliminary data.</text>
</comment>
<keyword evidence="1" id="KW-0812">Transmembrane</keyword>
<dbReference type="HOGENOM" id="CLU_1283569_0_0_1"/>
<accession>A0A086J3J1</accession>
<evidence type="ECO:0000256" key="1">
    <source>
        <dbReference type="SAM" id="Phobius"/>
    </source>
</evidence>
<name>A0A086J3J1_NEMA1</name>
<dbReference type="AlphaFoldDB" id="A0A086J3J1"/>
<dbReference type="Proteomes" id="UP000054524">
    <property type="component" value="Unassembled WGS sequence"/>
</dbReference>
<evidence type="ECO:0000313" key="2">
    <source>
        <dbReference type="EMBL" id="KFG26709.1"/>
    </source>
</evidence>
<feature type="transmembrane region" description="Helical" evidence="1">
    <location>
        <begin position="93"/>
        <end position="113"/>
    </location>
</feature>
<reference evidence="2 3" key="1">
    <citation type="journal article" date="2014" name="Genome Announc.">
        <title>Genome Sequence of the Microsporidian Species Nematocida sp1 Strain ERTm6 (ATCC PRA-372).</title>
        <authorList>
            <person name="Bakowski M.A."/>
            <person name="Priest M."/>
            <person name="Young S."/>
            <person name="Cuomo C.A."/>
            <person name="Troemel E.R."/>
        </authorList>
    </citation>
    <scope>NUCLEOTIDE SEQUENCE [LARGE SCALE GENOMIC DNA]</scope>
    <source>
        <strain evidence="2 3">ERTm6</strain>
    </source>
</reference>
<gene>
    <name evidence="2" type="ORF">NESG_00863</name>
</gene>